<evidence type="ECO:0000313" key="1">
    <source>
        <dbReference type="EMBL" id="MBB5512170.1"/>
    </source>
</evidence>
<gene>
    <name evidence="1" type="ORF">HD598_000857</name>
</gene>
<dbReference type="RefSeq" id="WP_183664051.1">
    <property type="nucleotide sequence ID" value="NZ_BAAARH010000003.1"/>
</dbReference>
<sequence>MNIQNRIPGLDHSQTTPRYATWHTDELELRSFLLGTTKGMKAWFKAEEEASEDEANRMVNPEDAYGDEGYSLFMDRVGIFWEQYWYQLAAAVIKDAFTLYEVFLEESAHDLLRRHGSGLVNLSTEKTWLLDQCDDFYVRYLGFPIKQGEIEDIQWIRNKMSHLRDSLRTEEGKAEFEAKIKTLDISGDPTEDEDDLDLPHHEYGRELTFGPSLILSPLEAWRVLNLLRKSIEELTVILHKIQYGNRTTTPLHNLSQGTPVNEKDRRLLIIPVPKV</sequence>
<protein>
    <submittedName>
        <fullName evidence="1">Uncharacterized protein</fullName>
    </submittedName>
</protein>
<name>A0A7W8TU73_9MICC</name>
<dbReference type="Proteomes" id="UP000580797">
    <property type="component" value="Unassembled WGS sequence"/>
</dbReference>
<comment type="caution">
    <text evidence="1">The sequence shown here is derived from an EMBL/GenBank/DDBJ whole genome shotgun (WGS) entry which is preliminary data.</text>
</comment>
<organism evidence="1 2">
    <name type="scientific">Neomicrococcus aestuarii</name>
    <dbReference type="NCBI Taxonomy" id="556325"/>
    <lineage>
        <taxon>Bacteria</taxon>
        <taxon>Bacillati</taxon>
        <taxon>Actinomycetota</taxon>
        <taxon>Actinomycetes</taxon>
        <taxon>Micrococcales</taxon>
        <taxon>Micrococcaceae</taxon>
        <taxon>Neomicrococcus</taxon>
    </lineage>
</organism>
<dbReference type="AlphaFoldDB" id="A0A7W8TU73"/>
<reference evidence="1 2" key="1">
    <citation type="submission" date="2020-08" db="EMBL/GenBank/DDBJ databases">
        <title>Sequencing the genomes of 1000 actinobacteria strains.</title>
        <authorList>
            <person name="Klenk H.-P."/>
        </authorList>
    </citation>
    <scope>NUCLEOTIDE SEQUENCE [LARGE SCALE GENOMIC DNA]</scope>
    <source>
        <strain evidence="1 2">DSM 105783</strain>
    </source>
</reference>
<dbReference type="EMBL" id="JACHDR010000001">
    <property type="protein sequence ID" value="MBB5512170.1"/>
    <property type="molecule type" value="Genomic_DNA"/>
</dbReference>
<evidence type="ECO:0000313" key="2">
    <source>
        <dbReference type="Proteomes" id="UP000580797"/>
    </source>
</evidence>
<proteinExistence type="predicted"/>
<accession>A0A7W8TU73</accession>